<dbReference type="OrthoDB" id="2129069at2759"/>
<feature type="compositionally biased region" description="Basic and acidic residues" evidence="3">
    <location>
        <begin position="215"/>
        <end position="225"/>
    </location>
</feature>
<comment type="caution">
    <text evidence="4">The sequence shown here is derived from an EMBL/GenBank/DDBJ whole genome shotgun (WGS) entry which is preliminary data.</text>
</comment>
<keyword evidence="5" id="KW-1185">Reference proteome</keyword>
<dbReference type="RefSeq" id="XP_045954988.1">
    <property type="nucleotide sequence ID" value="XM_046096448.1"/>
</dbReference>
<evidence type="ECO:0000256" key="1">
    <source>
        <dbReference type="ARBA" id="ARBA00007584"/>
    </source>
</evidence>
<dbReference type="Proteomes" id="UP000758603">
    <property type="component" value="Unassembled WGS sequence"/>
</dbReference>
<keyword evidence="2" id="KW-0175">Coiled coil</keyword>
<evidence type="ECO:0000313" key="4">
    <source>
        <dbReference type="EMBL" id="KAH6648481.1"/>
    </source>
</evidence>
<feature type="region of interest" description="Disordered" evidence="3">
    <location>
        <begin position="215"/>
        <end position="247"/>
    </location>
</feature>
<dbReference type="PANTHER" id="PTHR12499">
    <property type="entry name" value="OPTIC ATROPHY 3 PROTEIN OPA3"/>
    <property type="match status" value="1"/>
</dbReference>
<protein>
    <submittedName>
        <fullName evidence="4">Optic atrophy 3 protein-domain-containing protein</fullName>
    </submittedName>
</protein>
<evidence type="ECO:0000313" key="5">
    <source>
        <dbReference type="Proteomes" id="UP000758603"/>
    </source>
</evidence>
<dbReference type="EMBL" id="JAGPXC010000007">
    <property type="protein sequence ID" value="KAH6648481.1"/>
    <property type="molecule type" value="Genomic_DNA"/>
</dbReference>
<sequence>MSWQSNHENHTPRVSTGFGGKMVALPLFKLASLFVRHVSKYGANRIKHQAHEHPAFRAWAARGGQAIHQLNMRMSVALLRNPEAEQRAKEKAEAPTVKTEEQIKKDEEFKAKHGITPEEARLNAKKRTNIFTVWRRKFRPLPEPKAVDLFADVIGDAFILSVAITLVIYEWYKSSTKPDHNAEKIKELNAKLEALEQERENERKRQESRILQMEEALRGFKDPKTKKPLLPPAPTATLTPITSPPAS</sequence>
<gene>
    <name evidence="4" type="ORF">BKA67DRAFT_365055</name>
</gene>
<dbReference type="Pfam" id="PF07047">
    <property type="entry name" value="OPA3"/>
    <property type="match status" value="1"/>
</dbReference>
<accession>A0A9P8UEI7</accession>
<name>A0A9P8UEI7_9PEZI</name>
<dbReference type="InterPro" id="IPR010754">
    <property type="entry name" value="OPA3-like"/>
</dbReference>
<dbReference type="AlphaFoldDB" id="A0A9P8UEI7"/>
<dbReference type="PANTHER" id="PTHR12499:SF0">
    <property type="entry name" value="OPTIC ATROPHY 3 PROTEIN"/>
    <property type="match status" value="1"/>
</dbReference>
<organism evidence="4 5">
    <name type="scientific">Truncatella angustata</name>
    <dbReference type="NCBI Taxonomy" id="152316"/>
    <lineage>
        <taxon>Eukaryota</taxon>
        <taxon>Fungi</taxon>
        <taxon>Dikarya</taxon>
        <taxon>Ascomycota</taxon>
        <taxon>Pezizomycotina</taxon>
        <taxon>Sordariomycetes</taxon>
        <taxon>Xylariomycetidae</taxon>
        <taxon>Amphisphaeriales</taxon>
        <taxon>Sporocadaceae</taxon>
        <taxon>Truncatella</taxon>
    </lineage>
</organism>
<evidence type="ECO:0000256" key="2">
    <source>
        <dbReference type="ARBA" id="ARBA00023054"/>
    </source>
</evidence>
<evidence type="ECO:0000256" key="3">
    <source>
        <dbReference type="SAM" id="MobiDB-lite"/>
    </source>
</evidence>
<dbReference type="GO" id="GO:0005739">
    <property type="term" value="C:mitochondrion"/>
    <property type="evidence" value="ECO:0007669"/>
    <property type="project" value="TreeGrafter"/>
</dbReference>
<reference evidence="4" key="1">
    <citation type="journal article" date="2021" name="Nat. Commun.">
        <title>Genetic determinants of endophytism in the Arabidopsis root mycobiome.</title>
        <authorList>
            <person name="Mesny F."/>
            <person name="Miyauchi S."/>
            <person name="Thiergart T."/>
            <person name="Pickel B."/>
            <person name="Atanasova L."/>
            <person name="Karlsson M."/>
            <person name="Huettel B."/>
            <person name="Barry K.W."/>
            <person name="Haridas S."/>
            <person name="Chen C."/>
            <person name="Bauer D."/>
            <person name="Andreopoulos W."/>
            <person name="Pangilinan J."/>
            <person name="LaButti K."/>
            <person name="Riley R."/>
            <person name="Lipzen A."/>
            <person name="Clum A."/>
            <person name="Drula E."/>
            <person name="Henrissat B."/>
            <person name="Kohler A."/>
            <person name="Grigoriev I.V."/>
            <person name="Martin F.M."/>
            <person name="Hacquard S."/>
        </authorList>
    </citation>
    <scope>NUCLEOTIDE SEQUENCE</scope>
    <source>
        <strain evidence="4">MPI-SDFR-AT-0073</strain>
    </source>
</reference>
<dbReference type="GO" id="GO:0019216">
    <property type="term" value="P:regulation of lipid metabolic process"/>
    <property type="evidence" value="ECO:0007669"/>
    <property type="project" value="TreeGrafter"/>
</dbReference>
<proteinExistence type="inferred from homology"/>
<dbReference type="GeneID" id="70125340"/>
<comment type="similarity">
    <text evidence="1">Belongs to the OPA3 family.</text>
</comment>